<evidence type="ECO:0000256" key="1">
    <source>
        <dbReference type="SAM" id="Phobius"/>
    </source>
</evidence>
<name>A0A518F0Z7_9BACT</name>
<keyword evidence="1" id="KW-0812">Transmembrane</keyword>
<dbReference type="AlphaFoldDB" id="A0A518F0Z7"/>
<proteinExistence type="predicted"/>
<dbReference type="EMBL" id="CP036434">
    <property type="protein sequence ID" value="QDV10021.1"/>
    <property type="molecule type" value="Genomic_DNA"/>
</dbReference>
<feature type="transmembrane region" description="Helical" evidence="1">
    <location>
        <begin position="88"/>
        <end position="108"/>
    </location>
</feature>
<feature type="transmembrane region" description="Helical" evidence="1">
    <location>
        <begin position="120"/>
        <end position="138"/>
    </location>
</feature>
<sequence length="167" mass="18503">MHDPLRPTFERDVPEIDVATLLERIVAALNSEDGGLPHRRAGHHLMIWLPKSEQHLWSPWLHLDVNENEERPGTARLFGRFTPAPNMWTALMFTYLVLGVLALAGGIFGYSQHLVGESPWGLWVIPACAFVAVFIPLASRAGQALAKEQMGLLSGVIERALPASHRS</sequence>
<keyword evidence="1" id="KW-0472">Membrane</keyword>
<keyword evidence="3" id="KW-1185">Reference proteome</keyword>
<dbReference type="OrthoDB" id="264029at2"/>
<gene>
    <name evidence="2" type="ORF">Poly30_55820</name>
</gene>
<dbReference type="RefSeq" id="WP_145205471.1">
    <property type="nucleotide sequence ID" value="NZ_CP036434.1"/>
</dbReference>
<protein>
    <submittedName>
        <fullName evidence="2">Uncharacterized protein</fullName>
    </submittedName>
</protein>
<accession>A0A518F0Z7</accession>
<organism evidence="2 3">
    <name type="scientific">Saltatorellus ferox</name>
    <dbReference type="NCBI Taxonomy" id="2528018"/>
    <lineage>
        <taxon>Bacteria</taxon>
        <taxon>Pseudomonadati</taxon>
        <taxon>Planctomycetota</taxon>
        <taxon>Planctomycetia</taxon>
        <taxon>Planctomycetia incertae sedis</taxon>
        <taxon>Saltatorellus</taxon>
    </lineage>
</organism>
<reference evidence="2 3" key="1">
    <citation type="submission" date="2019-02" db="EMBL/GenBank/DDBJ databases">
        <title>Deep-cultivation of Planctomycetes and their phenomic and genomic characterization uncovers novel biology.</title>
        <authorList>
            <person name="Wiegand S."/>
            <person name="Jogler M."/>
            <person name="Boedeker C."/>
            <person name="Pinto D."/>
            <person name="Vollmers J."/>
            <person name="Rivas-Marin E."/>
            <person name="Kohn T."/>
            <person name="Peeters S.H."/>
            <person name="Heuer A."/>
            <person name="Rast P."/>
            <person name="Oberbeckmann S."/>
            <person name="Bunk B."/>
            <person name="Jeske O."/>
            <person name="Meyerdierks A."/>
            <person name="Storesund J.E."/>
            <person name="Kallscheuer N."/>
            <person name="Luecker S."/>
            <person name="Lage O.M."/>
            <person name="Pohl T."/>
            <person name="Merkel B.J."/>
            <person name="Hornburger P."/>
            <person name="Mueller R.-W."/>
            <person name="Bruemmer F."/>
            <person name="Labrenz M."/>
            <person name="Spormann A.M."/>
            <person name="Op den Camp H."/>
            <person name="Overmann J."/>
            <person name="Amann R."/>
            <person name="Jetten M.S.M."/>
            <person name="Mascher T."/>
            <person name="Medema M.H."/>
            <person name="Devos D.P."/>
            <person name="Kaster A.-K."/>
            <person name="Ovreas L."/>
            <person name="Rohde M."/>
            <person name="Galperin M.Y."/>
            <person name="Jogler C."/>
        </authorList>
    </citation>
    <scope>NUCLEOTIDE SEQUENCE [LARGE SCALE GENOMIC DNA]</scope>
    <source>
        <strain evidence="2 3">Poly30</strain>
    </source>
</reference>
<keyword evidence="1" id="KW-1133">Transmembrane helix</keyword>
<evidence type="ECO:0000313" key="3">
    <source>
        <dbReference type="Proteomes" id="UP000320390"/>
    </source>
</evidence>
<evidence type="ECO:0000313" key="2">
    <source>
        <dbReference type="EMBL" id="QDV10021.1"/>
    </source>
</evidence>
<dbReference type="Proteomes" id="UP000320390">
    <property type="component" value="Chromosome"/>
</dbReference>